<reference evidence="2 3" key="1">
    <citation type="journal article" date="2020" name="Cell">
        <title>Large-Scale Comparative Analyses of Tick Genomes Elucidate Their Genetic Diversity and Vector Capacities.</title>
        <authorList>
            <consortium name="Tick Genome and Microbiome Consortium (TIGMIC)"/>
            <person name="Jia N."/>
            <person name="Wang J."/>
            <person name="Shi W."/>
            <person name="Du L."/>
            <person name="Sun Y."/>
            <person name="Zhan W."/>
            <person name="Jiang J.F."/>
            <person name="Wang Q."/>
            <person name="Zhang B."/>
            <person name="Ji P."/>
            <person name="Bell-Sakyi L."/>
            <person name="Cui X.M."/>
            <person name="Yuan T.T."/>
            <person name="Jiang B.G."/>
            <person name="Yang W.F."/>
            <person name="Lam T.T."/>
            <person name="Chang Q.C."/>
            <person name="Ding S.J."/>
            <person name="Wang X.J."/>
            <person name="Zhu J.G."/>
            <person name="Ruan X.D."/>
            <person name="Zhao L."/>
            <person name="Wei J.T."/>
            <person name="Ye R.Z."/>
            <person name="Que T.C."/>
            <person name="Du C.H."/>
            <person name="Zhou Y.H."/>
            <person name="Cheng J.X."/>
            <person name="Dai P.F."/>
            <person name="Guo W.B."/>
            <person name="Han X.H."/>
            <person name="Huang E.J."/>
            <person name="Li L.F."/>
            <person name="Wei W."/>
            <person name="Gao Y.C."/>
            <person name="Liu J.Z."/>
            <person name="Shao H.Z."/>
            <person name="Wang X."/>
            <person name="Wang C.C."/>
            <person name="Yang T.C."/>
            <person name="Huo Q.B."/>
            <person name="Li W."/>
            <person name="Chen H.Y."/>
            <person name="Chen S.E."/>
            <person name="Zhou L.G."/>
            <person name="Ni X.B."/>
            <person name="Tian J.H."/>
            <person name="Sheng Y."/>
            <person name="Liu T."/>
            <person name="Pan Y.S."/>
            <person name="Xia L.Y."/>
            <person name="Li J."/>
            <person name="Zhao F."/>
            <person name="Cao W.C."/>
        </authorList>
    </citation>
    <scope>NUCLEOTIDE SEQUENCE [LARGE SCALE GENOMIC DNA]</scope>
    <source>
        <strain evidence="2">HaeL-2018</strain>
    </source>
</reference>
<dbReference type="Proteomes" id="UP000821853">
    <property type="component" value="Chromosome 8"/>
</dbReference>
<name>A0A9J6GZF7_HAELO</name>
<evidence type="ECO:0000256" key="1">
    <source>
        <dbReference type="SAM" id="MobiDB-lite"/>
    </source>
</evidence>
<protein>
    <submittedName>
        <fullName evidence="2">Uncharacterized protein</fullName>
    </submittedName>
</protein>
<dbReference type="EMBL" id="JABSTR010000010">
    <property type="protein sequence ID" value="KAH9379831.1"/>
    <property type="molecule type" value="Genomic_DNA"/>
</dbReference>
<accession>A0A9J6GZF7</accession>
<comment type="caution">
    <text evidence="2">The sequence shown here is derived from an EMBL/GenBank/DDBJ whole genome shotgun (WGS) entry which is preliminary data.</text>
</comment>
<evidence type="ECO:0000313" key="3">
    <source>
        <dbReference type="Proteomes" id="UP000821853"/>
    </source>
</evidence>
<keyword evidence="3" id="KW-1185">Reference proteome</keyword>
<feature type="compositionally biased region" description="Basic and acidic residues" evidence="1">
    <location>
        <begin position="1"/>
        <end position="18"/>
    </location>
</feature>
<feature type="region of interest" description="Disordered" evidence="1">
    <location>
        <begin position="1"/>
        <end position="23"/>
    </location>
</feature>
<organism evidence="2 3">
    <name type="scientific">Haemaphysalis longicornis</name>
    <name type="common">Bush tick</name>
    <dbReference type="NCBI Taxonomy" id="44386"/>
    <lineage>
        <taxon>Eukaryota</taxon>
        <taxon>Metazoa</taxon>
        <taxon>Ecdysozoa</taxon>
        <taxon>Arthropoda</taxon>
        <taxon>Chelicerata</taxon>
        <taxon>Arachnida</taxon>
        <taxon>Acari</taxon>
        <taxon>Parasitiformes</taxon>
        <taxon>Ixodida</taxon>
        <taxon>Ixodoidea</taxon>
        <taxon>Ixodidae</taxon>
        <taxon>Haemaphysalinae</taxon>
        <taxon>Haemaphysalis</taxon>
    </lineage>
</organism>
<dbReference type="OrthoDB" id="10620759at2759"/>
<dbReference type="AlphaFoldDB" id="A0A9J6GZF7"/>
<proteinExistence type="predicted"/>
<sequence>MPASKKESGNPQRQERPVLHTKHHPRLFYQQRLHEMLPRSQHVQLKAKYQRWRESIFLANARLQATAKNTKRTWMRQQRSMAATPRPACTLRTIGTQAVGTPRQLTWKGKTWTDKQGAWKARNERLQATVDAYKIELARLKEDNNVAKL</sequence>
<gene>
    <name evidence="2" type="ORF">HPB48_010396</name>
</gene>
<evidence type="ECO:0000313" key="2">
    <source>
        <dbReference type="EMBL" id="KAH9379831.1"/>
    </source>
</evidence>
<dbReference type="VEuPathDB" id="VectorBase:HLOH_050218"/>